<accession>A0ABQ8SUF1</accession>
<gene>
    <name evidence="1" type="ORF">ANN_17220</name>
</gene>
<evidence type="ECO:0000313" key="1">
    <source>
        <dbReference type="EMBL" id="KAJ4437085.1"/>
    </source>
</evidence>
<keyword evidence="2" id="KW-1185">Reference proteome</keyword>
<name>A0ABQ8SUF1_PERAM</name>
<dbReference type="Proteomes" id="UP001148838">
    <property type="component" value="Unassembled WGS sequence"/>
</dbReference>
<sequence>MSPESSTESYPAFAHIGLRENPGKNLNQVNCPDRKSNLGHLVSWPDVLTVTLQVWTDEMALGRTCGKNASYQMGTHGDTVGSKNWLEKPWTTVNQMGDEFKLQLGGLWTRIGHQRTRWKDAVNQL</sequence>
<reference evidence="1 2" key="1">
    <citation type="journal article" date="2022" name="Allergy">
        <title>Genome assembly and annotation of Periplaneta americana reveal a comprehensive cockroach allergen profile.</title>
        <authorList>
            <person name="Wang L."/>
            <person name="Xiong Q."/>
            <person name="Saelim N."/>
            <person name="Wang L."/>
            <person name="Nong W."/>
            <person name="Wan A.T."/>
            <person name="Shi M."/>
            <person name="Liu X."/>
            <person name="Cao Q."/>
            <person name="Hui J.H.L."/>
            <person name="Sookrung N."/>
            <person name="Leung T.F."/>
            <person name="Tungtrongchitr A."/>
            <person name="Tsui S.K.W."/>
        </authorList>
    </citation>
    <scope>NUCLEOTIDE SEQUENCE [LARGE SCALE GENOMIC DNA]</scope>
    <source>
        <strain evidence="1">PWHHKU_190912</strain>
    </source>
</reference>
<comment type="caution">
    <text evidence="1">The sequence shown here is derived from an EMBL/GenBank/DDBJ whole genome shotgun (WGS) entry which is preliminary data.</text>
</comment>
<proteinExistence type="predicted"/>
<evidence type="ECO:0000313" key="2">
    <source>
        <dbReference type="Proteomes" id="UP001148838"/>
    </source>
</evidence>
<protein>
    <submittedName>
        <fullName evidence="1">Uncharacterized protein</fullName>
    </submittedName>
</protein>
<dbReference type="EMBL" id="JAJSOF020000021">
    <property type="protein sequence ID" value="KAJ4437085.1"/>
    <property type="molecule type" value="Genomic_DNA"/>
</dbReference>
<organism evidence="1 2">
    <name type="scientific">Periplaneta americana</name>
    <name type="common">American cockroach</name>
    <name type="synonym">Blatta americana</name>
    <dbReference type="NCBI Taxonomy" id="6978"/>
    <lineage>
        <taxon>Eukaryota</taxon>
        <taxon>Metazoa</taxon>
        <taxon>Ecdysozoa</taxon>
        <taxon>Arthropoda</taxon>
        <taxon>Hexapoda</taxon>
        <taxon>Insecta</taxon>
        <taxon>Pterygota</taxon>
        <taxon>Neoptera</taxon>
        <taxon>Polyneoptera</taxon>
        <taxon>Dictyoptera</taxon>
        <taxon>Blattodea</taxon>
        <taxon>Blattoidea</taxon>
        <taxon>Blattidae</taxon>
        <taxon>Blattinae</taxon>
        <taxon>Periplaneta</taxon>
    </lineage>
</organism>